<evidence type="ECO:0000259" key="2">
    <source>
        <dbReference type="Pfam" id="PF13952"/>
    </source>
</evidence>
<evidence type="ECO:0000313" key="5">
    <source>
        <dbReference type="Proteomes" id="UP001652660"/>
    </source>
</evidence>
<dbReference type="Pfam" id="PF13960">
    <property type="entry name" value="DUF4218"/>
    <property type="match status" value="1"/>
</dbReference>
<sequence length="1137" mass="133102">MDRSWMSIKNYLDPKYLDGVDEFIKFAFLGKDPNCKLPCPCKVCNNFEDQTKEVMANHLCRGIVDSYTRWIYHGEGFESDDEDDDIEINDNDSDFDSMEELLNDVGVANFGESWRHSPELDTGACTEKEGEASRFLRLLSEAEKSLYPGCEKYSKLSFIVHILHLKTMNRWTCKSTDMLLKFLHQVFPTALIPSSYYEANNFIRELGLKCEKIHACENDCALFWNENKGLDHCPNEKCKAPRYKSPNSKIPRKVLRYFPLKPRLQRLFVNKEIARDMRWHKERRVDNENMMRHPADSLAWKDFDRNHKSFAEDPRNVRLGLASDGFNPFGTMSNSYSIWPVILVPYNLPPWKCLKDPFFFLSMIIPGPKAPGNDIDIFFRPLVDELKELFATGVETYDAFREENFMLRAALLWTINDFPAYGYLSGWSTKGYKACPVCLDETTSLYLNNGHKCCYMGHRRFLPIDHKWRREKKQFNGEREHRQPPRTQSGEEVLQQLLRIEQVEFGKAPDLLQQKKRKRVQNSSNWKKMSIFFELPYWSTNKIRHNLDIMHIVKNVCESLVGTLMNIPSRTKDTWQAREDLKEMGLREELHLQPGGGASKVMPPACYTLSRLEKKNFCQFLSTIKFPDGFASNIPRCVKTKECQLLGMKSHDYYVFIQRLLPLATRGMLSKDISQILVEISNFFRKICSRTLYLDELEMQEKNIILILCKLEKIFPPNFFDVMVHLMVHLPTESKIAGPAQYRWMFPFERKMGQYKGYVNNRARPEGCIAERYLDDECLTFISRYLHDVPTRFNQTERNMEKHEAAGKLSIFSSLARPFGAALIGYLSEVELQRIHLFILKNCEEVDDYMREHRQILEKQNLSSVQQMLDSEFPKWFEERVMYTHARGECTDELLSLARGPDFRVNTFAGCNVNGFRFHIKARERERKTQNSGVMIKGEHADKEIYFYGIITDIVEVEYSFTQNRVVVFKCDWWDLRNNSGIKVDKQSNITSINMSKTWYSDQPFILASQAEQVFYLQDMKLGGNWHVVELVSPRSSYDVPEKHEDDLVDNEEAYQEEYHEDLIGVQENLELVSLKRGDVQTEERIEAGAMFFIELSASRARQLDDNFIDNDEEIEQQFNSEDENEQFVQINDYESD</sequence>
<reference evidence="5" key="1">
    <citation type="journal article" date="2025" name="Foods">
        <title>Unveiling the Microbial Signatures of Arabica Coffee Cherries: Insights into Ripeness Specific Diversity, Functional Traits, and Implications for Quality and Safety.</title>
        <authorList>
            <consortium name="RefSeq"/>
            <person name="Tenea G.N."/>
            <person name="Cifuentes V."/>
            <person name="Reyes P."/>
            <person name="Cevallos-Vallejos M."/>
        </authorList>
    </citation>
    <scope>NUCLEOTIDE SEQUENCE [LARGE SCALE GENOMIC DNA]</scope>
</reference>
<dbReference type="OrthoDB" id="1878503at2759"/>
<accession>A0A6P6SFR4</accession>
<dbReference type="InterPro" id="IPR025452">
    <property type="entry name" value="DUF4218"/>
</dbReference>
<reference evidence="6" key="2">
    <citation type="submission" date="2025-08" db="UniProtKB">
        <authorList>
            <consortium name="RefSeq"/>
        </authorList>
    </citation>
    <scope>IDENTIFICATION</scope>
    <source>
        <tissue evidence="6">Leaves</tissue>
    </source>
</reference>
<dbReference type="Pfam" id="PF13963">
    <property type="entry name" value="Transpos_assoc"/>
    <property type="match status" value="1"/>
</dbReference>
<dbReference type="PANTHER" id="PTHR10775">
    <property type="entry name" value="OS08G0208400 PROTEIN"/>
    <property type="match status" value="1"/>
</dbReference>
<dbReference type="GeneID" id="113690787"/>
<feature type="domain" description="DUF4218" evidence="3">
    <location>
        <begin position="687"/>
        <end position="799"/>
    </location>
</feature>
<organism evidence="5 6">
    <name type="scientific">Coffea arabica</name>
    <name type="common">Arabian coffee</name>
    <dbReference type="NCBI Taxonomy" id="13443"/>
    <lineage>
        <taxon>Eukaryota</taxon>
        <taxon>Viridiplantae</taxon>
        <taxon>Streptophyta</taxon>
        <taxon>Embryophyta</taxon>
        <taxon>Tracheophyta</taxon>
        <taxon>Spermatophyta</taxon>
        <taxon>Magnoliopsida</taxon>
        <taxon>eudicotyledons</taxon>
        <taxon>Gunneridae</taxon>
        <taxon>Pentapetalae</taxon>
        <taxon>asterids</taxon>
        <taxon>lamiids</taxon>
        <taxon>Gentianales</taxon>
        <taxon>Rubiaceae</taxon>
        <taxon>Ixoroideae</taxon>
        <taxon>Gardenieae complex</taxon>
        <taxon>Bertiereae - Coffeeae clade</taxon>
        <taxon>Coffeeae</taxon>
        <taxon>Coffea</taxon>
    </lineage>
</organism>
<feature type="region of interest" description="Disordered" evidence="1">
    <location>
        <begin position="1117"/>
        <end position="1137"/>
    </location>
</feature>
<keyword evidence="5" id="KW-1185">Reference proteome</keyword>
<dbReference type="AlphaFoldDB" id="A0A6P6SFR4"/>
<evidence type="ECO:0000259" key="3">
    <source>
        <dbReference type="Pfam" id="PF13960"/>
    </source>
</evidence>
<dbReference type="Pfam" id="PF02992">
    <property type="entry name" value="Transposase_21"/>
    <property type="match status" value="1"/>
</dbReference>
<protein>
    <submittedName>
        <fullName evidence="6">Uncharacterized protein</fullName>
    </submittedName>
</protein>
<evidence type="ECO:0000313" key="6">
    <source>
        <dbReference type="RefSeq" id="XP_027064659.2"/>
    </source>
</evidence>
<dbReference type="Pfam" id="PF13952">
    <property type="entry name" value="DUF4216"/>
    <property type="match status" value="1"/>
</dbReference>
<feature type="domain" description="DUF4216" evidence="2">
    <location>
        <begin position="956"/>
        <end position="1029"/>
    </location>
</feature>
<dbReference type="InterPro" id="IPR029480">
    <property type="entry name" value="Transpos_assoc"/>
</dbReference>
<dbReference type="InterPro" id="IPR025312">
    <property type="entry name" value="DUF4216"/>
</dbReference>
<evidence type="ECO:0000256" key="1">
    <source>
        <dbReference type="SAM" id="MobiDB-lite"/>
    </source>
</evidence>
<dbReference type="InterPro" id="IPR004242">
    <property type="entry name" value="Transposase_21"/>
</dbReference>
<proteinExistence type="predicted"/>
<dbReference type="RefSeq" id="XP_027064659.2">
    <property type="nucleotide sequence ID" value="XM_027208858.2"/>
</dbReference>
<feature type="compositionally biased region" description="Acidic residues" evidence="1">
    <location>
        <begin position="1117"/>
        <end position="1126"/>
    </location>
</feature>
<feature type="domain" description="Transposase-associated" evidence="4">
    <location>
        <begin position="3"/>
        <end position="75"/>
    </location>
</feature>
<dbReference type="Proteomes" id="UP001652660">
    <property type="component" value="Chromosome 1e"/>
</dbReference>
<dbReference type="PANTHER" id="PTHR10775:SF185">
    <property type="entry name" value="OS08G0208400 PROTEIN"/>
    <property type="match status" value="1"/>
</dbReference>
<gene>
    <name evidence="6" type="primary">LOC113690787</name>
</gene>
<name>A0A6P6SFR4_COFAR</name>
<evidence type="ECO:0000259" key="4">
    <source>
        <dbReference type="Pfam" id="PF13963"/>
    </source>
</evidence>